<gene>
    <name evidence="1" type="ORF">QAD02_005021</name>
</gene>
<comment type="caution">
    <text evidence="1">The sequence shown here is derived from an EMBL/GenBank/DDBJ whole genome shotgun (WGS) entry which is preliminary data.</text>
</comment>
<accession>A0ACC2NTX1</accession>
<sequence>LRNLLQGLAKIRRSIVAECEEARFTRSADMALLMSHIYCGYLFLGWFSSLVLGPHVATILDQMAPIPNKTREKLILIHLDYYFFKQTDYHVATSFHFAIVLLLSFIMIAGWDCFFVTATSHVCSVFAITSARLEKVGHLLCEEMQSLTSREKFFHSIIDIHCRSI</sequence>
<evidence type="ECO:0000313" key="2">
    <source>
        <dbReference type="Proteomes" id="UP001239111"/>
    </source>
</evidence>
<feature type="non-terminal residue" evidence="1">
    <location>
        <position position="165"/>
    </location>
</feature>
<name>A0ACC2NTX1_9HYME</name>
<reference evidence="1" key="1">
    <citation type="submission" date="2023-04" db="EMBL/GenBank/DDBJ databases">
        <title>A chromosome-level genome assembly of the parasitoid wasp Eretmocerus hayati.</title>
        <authorList>
            <person name="Zhong Y."/>
            <person name="Liu S."/>
            <person name="Liu Y."/>
        </authorList>
    </citation>
    <scope>NUCLEOTIDE SEQUENCE</scope>
    <source>
        <strain evidence="1">ZJU_SS_LIU_2023</strain>
    </source>
</reference>
<keyword evidence="2" id="KW-1185">Reference proteome</keyword>
<organism evidence="1 2">
    <name type="scientific">Eretmocerus hayati</name>
    <dbReference type="NCBI Taxonomy" id="131215"/>
    <lineage>
        <taxon>Eukaryota</taxon>
        <taxon>Metazoa</taxon>
        <taxon>Ecdysozoa</taxon>
        <taxon>Arthropoda</taxon>
        <taxon>Hexapoda</taxon>
        <taxon>Insecta</taxon>
        <taxon>Pterygota</taxon>
        <taxon>Neoptera</taxon>
        <taxon>Endopterygota</taxon>
        <taxon>Hymenoptera</taxon>
        <taxon>Apocrita</taxon>
        <taxon>Proctotrupomorpha</taxon>
        <taxon>Chalcidoidea</taxon>
        <taxon>Aphelinidae</taxon>
        <taxon>Aphelininae</taxon>
        <taxon>Eretmocerus</taxon>
    </lineage>
</organism>
<dbReference type="EMBL" id="CM056743">
    <property type="protein sequence ID" value="KAJ8673759.1"/>
    <property type="molecule type" value="Genomic_DNA"/>
</dbReference>
<evidence type="ECO:0000313" key="1">
    <source>
        <dbReference type="EMBL" id="KAJ8673759.1"/>
    </source>
</evidence>
<proteinExistence type="predicted"/>
<dbReference type="Proteomes" id="UP001239111">
    <property type="component" value="Chromosome 3"/>
</dbReference>
<feature type="non-terminal residue" evidence="1">
    <location>
        <position position="1"/>
    </location>
</feature>
<protein>
    <submittedName>
        <fullName evidence="1">Uncharacterized protein</fullName>
    </submittedName>
</protein>